<reference evidence="2" key="1">
    <citation type="submission" date="2022-11" db="EMBL/GenBank/DDBJ databases">
        <title>Genomic repertoires linked with pathogenic potency of arthritogenic Prevotella copri isolated from the gut of rheumatoid arthritis patients.</title>
        <authorList>
            <person name="Nii T."/>
            <person name="Maeda Y."/>
            <person name="Motooka D."/>
            <person name="Naito M."/>
            <person name="Matsumoto Y."/>
            <person name="Ogawa T."/>
            <person name="Oguro-Igashira E."/>
            <person name="Kishikawa T."/>
            <person name="Yamashita M."/>
            <person name="Koizumi S."/>
            <person name="Kurakawa T."/>
            <person name="Okumura R."/>
            <person name="Kayama H."/>
            <person name="Murakami M."/>
            <person name="Sakaguchi T."/>
            <person name="Das B."/>
            <person name="Nakamura S."/>
            <person name="Okada Y."/>
            <person name="Kumanogoh A."/>
            <person name="Takeda K."/>
        </authorList>
    </citation>
    <scope>NUCLEOTIDE SEQUENCE</scope>
    <source>
        <strain evidence="2">F3-75</strain>
    </source>
</reference>
<proteinExistence type="predicted"/>
<dbReference type="PANTHER" id="PTHR36836:SF1">
    <property type="entry name" value="COLANIC ACID BIOSYNTHESIS PROTEIN WCAK"/>
    <property type="match status" value="1"/>
</dbReference>
<dbReference type="PANTHER" id="PTHR36836">
    <property type="entry name" value="COLANIC ACID BIOSYNTHESIS PROTEIN WCAK"/>
    <property type="match status" value="1"/>
</dbReference>
<keyword evidence="2" id="KW-0808">Transferase</keyword>
<evidence type="ECO:0000259" key="1">
    <source>
        <dbReference type="Pfam" id="PF04230"/>
    </source>
</evidence>
<dbReference type="GO" id="GO:0016740">
    <property type="term" value="F:transferase activity"/>
    <property type="evidence" value="ECO:0007669"/>
    <property type="project" value="UniProtKB-KW"/>
</dbReference>
<evidence type="ECO:0000313" key="3">
    <source>
        <dbReference type="Proteomes" id="UP001209344"/>
    </source>
</evidence>
<sequence length="278" mass="32073">MRVGAYAAKNSCYYVLWGASVGPFRNKDIFNRVRENLELCKLITVREELAYNYVSQKMQLSLTTKLVADPAFCMKPDRTVNFRKDNDFIYVGLNLSSLAVNHALDEEDSEKFILKLFESLDSVLTHNNKVRFICIPHVVCEEAVQNDIVFMNQYLEHSIYQDRIEILPARLGARKTKAILEKMDLVVAARMHCCVGAISVSTPTLFVVYSNKGRGMSYYAYGHHAYEVEIKELIGETFLLKLNKMLDNRTMIREYLKNQQKRFYKDALSAGQYLSEIM</sequence>
<protein>
    <submittedName>
        <fullName evidence="2">Polysaccharide pyruvyl transferase family protein</fullName>
    </submittedName>
</protein>
<dbReference type="AlphaFoldDB" id="A0AAP3BFA3"/>
<name>A0AAP3BFA3_9BACT</name>
<feature type="domain" description="Polysaccharide pyruvyl transferase" evidence="1">
    <location>
        <begin position="14"/>
        <end position="211"/>
    </location>
</feature>
<dbReference type="Proteomes" id="UP001209344">
    <property type="component" value="Unassembled WGS sequence"/>
</dbReference>
<organism evidence="2 3">
    <name type="scientific">Segatella copri</name>
    <dbReference type="NCBI Taxonomy" id="165179"/>
    <lineage>
        <taxon>Bacteria</taxon>
        <taxon>Pseudomonadati</taxon>
        <taxon>Bacteroidota</taxon>
        <taxon>Bacteroidia</taxon>
        <taxon>Bacteroidales</taxon>
        <taxon>Prevotellaceae</taxon>
        <taxon>Segatella</taxon>
    </lineage>
</organism>
<dbReference type="InterPro" id="IPR007345">
    <property type="entry name" value="Polysacch_pyruvyl_Trfase"/>
</dbReference>
<dbReference type="Pfam" id="PF04230">
    <property type="entry name" value="PS_pyruv_trans"/>
    <property type="match status" value="1"/>
</dbReference>
<accession>A0AAP3BFA3</accession>
<gene>
    <name evidence="2" type="ORF">ONT16_17035</name>
</gene>
<dbReference type="EMBL" id="JAPDVK010000006">
    <property type="protein sequence ID" value="MCW4129915.1"/>
    <property type="molecule type" value="Genomic_DNA"/>
</dbReference>
<dbReference type="RefSeq" id="WP_264967278.1">
    <property type="nucleotide sequence ID" value="NZ_JAPDVK010000006.1"/>
</dbReference>
<evidence type="ECO:0000313" key="2">
    <source>
        <dbReference type="EMBL" id="MCW4129915.1"/>
    </source>
</evidence>
<comment type="caution">
    <text evidence="2">The sequence shown here is derived from an EMBL/GenBank/DDBJ whole genome shotgun (WGS) entry which is preliminary data.</text>
</comment>